<dbReference type="EMBL" id="JBHFEH010000034">
    <property type="protein sequence ID" value="KAL2051541.1"/>
    <property type="molecule type" value="Genomic_DNA"/>
</dbReference>
<reference evidence="4 5" key="1">
    <citation type="submission" date="2024-09" db="EMBL/GenBank/DDBJ databases">
        <title>Rethinking Asexuality: The Enigmatic Case of Functional Sexual Genes in Lepraria (Stereocaulaceae).</title>
        <authorList>
            <person name="Doellman M."/>
            <person name="Sun Y."/>
            <person name="Barcenas-Pena A."/>
            <person name="Lumbsch H.T."/>
            <person name="Grewe F."/>
        </authorList>
    </citation>
    <scope>NUCLEOTIDE SEQUENCE [LARGE SCALE GENOMIC DNA]</scope>
    <source>
        <strain evidence="4 5">Grewe 0041</strain>
    </source>
</reference>
<proteinExistence type="predicted"/>
<dbReference type="Gene3D" id="3.20.20.190">
    <property type="entry name" value="Phosphatidylinositol (PI) phosphodiesterase"/>
    <property type="match status" value="1"/>
</dbReference>
<keyword evidence="3" id="KW-0732">Signal</keyword>
<evidence type="ECO:0000256" key="1">
    <source>
        <dbReference type="SAM" id="MobiDB-lite"/>
    </source>
</evidence>
<dbReference type="Proteomes" id="UP001590951">
    <property type="component" value="Unassembled WGS sequence"/>
</dbReference>
<dbReference type="PANTHER" id="PTHR13593:SF140">
    <property type="entry name" value="PLC-LIKE PHOSPHODIESTERASE"/>
    <property type="match status" value="1"/>
</dbReference>
<dbReference type="PANTHER" id="PTHR13593">
    <property type="match status" value="1"/>
</dbReference>
<evidence type="ECO:0000256" key="2">
    <source>
        <dbReference type="SAM" id="Phobius"/>
    </source>
</evidence>
<gene>
    <name evidence="4" type="ORF">ABVK25_008203</name>
</gene>
<keyword evidence="2" id="KW-0812">Transmembrane</keyword>
<feature type="signal peptide" evidence="3">
    <location>
        <begin position="1"/>
        <end position="22"/>
    </location>
</feature>
<feature type="transmembrane region" description="Helical" evidence="2">
    <location>
        <begin position="437"/>
        <end position="455"/>
    </location>
</feature>
<feature type="region of interest" description="Disordered" evidence="1">
    <location>
        <begin position="102"/>
        <end position="126"/>
    </location>
</feature>
<dbReference type="InterPro" id="IPR051057">
    <property type="entry name" value="PI-PLC_domain"/>
</dbReference>
<feature type="chain" id="PRO_5046974054" description="PLC-like phosphodiesterase" evidence="3">
    <location>
        <begin position="23"/>
        <end position="456"/>
    </location>
</feature>
<organism evidence="4 5">
    <name type="scientific">Lepraria finkii</name>
    <dbReference type="NCBI Taxonomy" id="1340010"/>
    <lineage>
        <taxon>Eukaryota</taxon>
        <taxon>Fungi</taxon>
        <taxon>Dikarya</taxon>
        <taxon>Ascomycota</taxon>
        <taxon>Pezizomycotina</taxon>
        <taxon>Lecanoromycetes</taxon>
        <taxon>OSLEUM clade</taxon>
        <taxon>Lecanoromycetidae</taxon>
        <taxon>Lecanorales</taxon>
        <taxon>Lecanorineae</taxon>
        <taxon>Stereocaulaceae</taxon>
        <taxon>Lepraria</taxon>
    </lineage>
</organism>
<evidence type="ECO:0000313" key="5">
    <source>
        <dbReference type="Proteomes" id="UP001590951"/>
    </source>
</evidence>
<keyword evidence="2" id="KW-0472">Membrane</keyword>
<dbReference type="InterPro" id="IPR017946">
    <property type="entry name" value="PLC-like_Pdiesterase_TIM-brl"/>
</dbReference>
<keyword evidence="5" id="KW-1185">Reference proteome</keyword>
<sequence length="456" mass="48732">MPTLKMLFSHPVTLLLAIEAHAQTQTASDIILSGTQSTGSLTSDLGVPTGSYLSYSTTVSVNGTTTLFEILTAVANASSSTTSRTSTSVSLLHGSVSTSSVSSLDATMTGNSTASRTTPTTSTSAAPVNTQACNNYPEFCERSYSNITYVGAHNSPFVARNNAASNQQLGVINQLDDGIRMVTGETHYNATTNTVSYCHTSCDLLNAGTAEEFFTTVTGWIKTHPYDIVTLLIVNSDYINVKNYTAPILDSGLANYAYVPPQIPMNISSWPTLSSMILTGKRAVIFMDYNANQTEVPYVLDEFSQMWETAFSPTNRSFPCTQQRPPGLSQQDAEGRMYLANHNLNTEISLAGISLLVPTSALINETNALNGTGSLGLMANNCAAAWPRPPNFLLVDDYNQGSYPGSVFEVAAQHNNVTYNRPCCGVVPSAADVMRPSSLLIAMMGLLGIALLAIWP</sequence>
<comment type="caution">
    <text evidence="4">The sequence shown here is derived from an EMBL/GenBank/DDBJ whole genome shotgun (WGS) entry which is preliminary data.</text>
</comment>
<dbReference type="SUPFAM" id="SSF51695">
    <property type="entry name" value="PLC-like phosphodiesterases"/>
    <property type="match status" value="1"/>
</dbReference>
<dbReference type="Pfam" id="PF26146">
    <property type="entry name" value="PI-PLC_X"/>
    <property type="match status" value="1"/>
</dbReference>
<evidence type="ECO:0008006" key="6">
    <source>
        <dbReference type="Google" id="ProtNLM"/>
    </source>
</evidence>
<evidence type="ECO:0000313" key="4">
    <source>
        <dbReference type="EMBL" id="KAL2051541.1"/>
    </source>
</evidence>
<accession>A0ABR4B3R1</accession>
<protein>
    <recommendedName>
        <fullName evidence="6">PLC-like phosphodiesterase</fullName>
    </recommendedName>
</protein>
<keyword evidence="2" id="KW-1133">Transmembrane helix</keyword>
<name>A0ABR4B3R1_9LECA</name>
<feature type="compositionally biased region" description="Low complexity" evidence="1">
    <location>
        <begin position="112"/>
        <end position="126"/>
    </location>
</feature>
<evidence type="ECO:0000256" key="3">
    <source>
        <dbReference type="SAM" id="SignalP"/>
    </source>
</evidence>